<dbReference type="Pfam" id="PF00881">
    <property type="entry name" value="Nitroreductase"/>
    <property type="match status" value="1"/>
</dbReference>
<dbReference type="Proteomes" id="UP000257323">
    <property type="component" value="Unassembled WGS sequence"/>
</dbReference>
<dbReference type="CDD" id="cd02142">
    <property type="entry name" value="McbC_SagB-like_oxidoreductase"/>
    <property type="match status" value="1"/>
</dbReference>
<dbReference type="SUPFAM" id="SSF55469">
    <property type="entry name" value="FMN-dependent nitroreductase-like"/>
    <property type="match status" value="1"/>
</dbReference>
<dbReference type="Gene3D" id="3.40.109.10">
    <property type="entry name" value="NADH Oxidase"/>
    <property type="match status" value="1"/>
</dbReference>
<gene>
    <name evidence="2" type="ORF">OP8BY_1058</name>
</gene>
<reference evidence="2 3" key="1">
    <citation type="submission" date="2018-08" db="EMBL/GenBank/DDBJ databases">
        <title>Genome analysis of the thermophilic bacterium of the candidate phylum Aminicenantes from deep subsurface aquifer revealed its physiology and ecological role.</title>
        <authorList>
            <person name="Kadnikov V.V."/>
            <person name="Mardanov A.V."/>
            <person name="Beletsky A.V."/>
            <person name="Karnachuk O.V."/>
            <person name="Ravin N.V."/>
        </authorList>
    </citation>
    <scope>NUCLEOTIDE SEQUENCE [LARGE SCALE GENOMIC DNA]</scope>
    <source>
        <strain evidence="2">BY38</strain>
    </source>
</reference>
<dbReference type="EMBL" id="QUAH01000001">
    <property type="protein sequence ID" value="RFT17116.1"/>
    <property type="molecule type" value="Genomic_DNA"/>
</dbReference>
<dbReference type="AlphaFoldDB" id="A0A3E2BR65"/>
<dbReference type="NCBIfam" id="TIGR03605">
    <property type="entry name" value="antibiot_sagB"/>
    <property type="match status" value="1"/>
</dbReference>
<name>A0A3E2BR65_9BACT</name>
<evidence type="ECO:0000313" key="3">
    <source>
        <dbReference type="Proteomes" id="UP000257323"/>
    </source>
</evidence>
<dbReference type="InterPro" id="IPR029479">
    <property type="entry name" value="Nitroreductase"/>
</dbReference>
<dbReference type="PANTHER" id="PTHR43745:SF2">
    <property type="entry name" value="NITROREDUCTASE MJ1384-RELATED"/>
    <property type="match status" value="1"/>
</dbReference>
<protein>
    <recommendedName>
        <fullName evidence="1">Nitroreductase domain-containing protein</fullName>
    </recommendedName>
</protein>
<proteinExistence type="predicted"/>
<dbReference type="InterPro" id="IPR020051">
    <property type="entry name" value="SagB-type_dehydrogenase"/>
</dbReference>
<comment type="caution">
    <text evidence="2">The sequence shown here is derived from an EMBL/GenBank/DDBJ whole genome shotgun (WGS) entry which is preliminary data.</text>
</comment>
<sequence length="274" mass="30028">MPEKQKYLSGKIGADGKAASRGRTIPFLCLLIVSLIIGYGDLNPSFAGSRDCAAGSPESGLIPLPAPRYDSQFSLERALKARQSVRDYQEVPLTLAEISQILWAAQGFTRERKEPPTRWNPKYEWQGGLRTAPSAGALYPMEIYLLAGKVEGLPGGVYKYVPKNHALSKVTEADKRKELCLAALKQPQVEKAPAVILMAGVYERTSYKYGERAERYVHMEAGSIAENIYLQATALGIGTVLIGAFNDEEVKKVMSLPADESPLIIMPLGRMPAR</sequence>
<accession>A0A3E2BR65</accession>
<dbReference type="GO" id="GO:0016491">
    <property type="term" value="F:oxidoreductase activity"/>
    <property type="evidence" value="ECO:0007669"/>
    <property type="project" value="InterPro"/>
</dbReference>
<dbReference type="InterPro" id="IPR052544">
    <property type="entry name" value="Bacteriocin_Proc_Enz"/>
</dbReference>
<organism evidence="2 3">
    <name type="scientific">Candidatus Saccharicenans subterraneus</name>
    <dbReference type="NCBI Taxonomy" id="2508984"/>
    <lineage>
        <taxon>Bacteria</taxon>
        <taxon>Candidatus Aminicenantota</taxon>
        <taxon>Candidatus Aminicenantia</taxon>
        <taxon>Candidatus Aminicenantales</taxon>
        <taxon>Candidatus Saccharicenantaceae</taxon>
        <taxon>Candidatus Saccharicenans</taxon>
    </lineage>
</organism>
<evidence type="ECO:0000313" key="2">
    <source>
        <dbReference type="EMBL" id="RFT17116.1"/>
    </source>
</evidence>
<dbReference type="PANTHER" id="PTHR43745">
    <property type="entry name" value="NITROREDUCTASE MJ1384-RELATED"/>
    <property type="match status" value="1"/>
</dbReference>
<evidence type="ECO:0000259" key="1">
    <source>
        <dbReference type="Pfam" id="PF00881"/>
    </source>
</evidence>
<dbReference type="InterPro" id="IPR000415">
    <property type="entry name" value="Nitroreductase-like"/>
</dbReference>
<feature type="domain" description="Nitroreductase" evidence="1">
    <location>
        <begin position="79"/>
        <end position="270"/>
    </location>
</feature>